<keyword evidence="1" id="KW-0378">Hydrolase</keyword>
<keyword evidence="4" id="KW-1185">Reference proteome</keyword>
<proteinExistence type="predicted"/>
<name>A0A916QHF2_9LACO</name>
<evidence type="ECO:0000313" key="4">
    <source>
        <dbReference type="Proteomes" id="UP000677218"/>
    </source>
</evidence>
<gene>
    <name evidence="3" type="ORF">LCB40_12590</name>
</gene>
<dbReference type="Gene3D" id="3.40.50.1110">
    <property type="entry name" value="SGNH hydrolase"/>
    <property type="match status" value="1"/>
</dbReference>
<evidence type="ECO:0000256" key="1">
    <source>
        <dbReference type="ARBA" id="ARBA00022801"/>
    </source>
</evidence>
<feature type="domain" description="Sialate O-acetylesterase" evidence="2">
    <location>
        <begin position="271"/>
        <end position="400"/>
    </location>
</feature>
<dbReference type="PANTHER" id="PTHR22901:SF0">
    <property type="entry name" value="SIALATE O-ACETYLESTERASE"/>
    <property type="match status" value="1"/>
</dbReference>
<dbReference type="InterPro" id="IPR036514">
    <property type="entry name" value="SGNH_hydro_sf"/>
</dbReference>
<dbReference type="Proteomes" id="UP000677218">
    <property type="component" value="Unassembled WGS sequence"/>
</dbReference>
<dbReference type="RefSeq" id="WP_212781071.1">
    <property type="nucleotide sequence ID" value="NZ_BMAY01000009.1"/>
</dbReference>
<comment type="caution">
    <text evidence="3">The sequence shown here is derived from an EMBL/GenBank/DDBJ whole genome shotgun (WGS) entry which is preliminary data.</text>
</comment>
<dbReference type="InterPro" id="IPR039329">
    <property type="entry name" value="SIAE"/>
</dbReference>
<dbReference type="SUPFAM" id="SSF52266">
    <property type="entry name" value="SGNH hydrolase"/>
    <property type="match status" value="1"/>
</dbReference>
<dbReference type="InterPro" id="IPR005181">
    <property type="entry name" value="SASA"/>
</dbReference>
<evidence type="ECO:0000313" key="3">
    <source>
        <dbReference type="EMBL" id="GFZ27379.1"/>
    </source>
</evidence>
<dbReference type="GO" id="GO:0005975">
    <property type="term" value="P:carbohydrate metabolic process"/>
    <property type="evidence" value="ECO:0007669"/>
    <property type="project" value="TreeGrafter"/>
</dbReference>
<dbReference type="PANTHER" id="PTHR22901">
    <property type="entry name" value="SIALATE O-ACETYLESTERASE"/>
    <property type="match status" value="1"/>
</dbReference>
<dbReference type="Pfam" id="PF03629">
    <property type="entry name" value="SASA"/>
    <property type="match status" value="1"/>
</dbReference>
<dbReference type="InterPro" id="IPR013783">
    <property type="entry name" value="Ig-like_fold"/>
</dbReference>
<sequence>MLKSAIVFGDNMVLQRQKKIHIWGEGDTGKNVTVSLIGDKTVSASTEVKKDGTWELDLPEQEAARNLVLKITNGETTLTYKDVSIGEVWIAGGQSNMEYFLAYDAEKKSVLNGPMNPDIHFFDTPKVSYEGQITEHDYSAYGYWRSCTKKDLPNFSAVCYYFAAKLQKTLEVPVGVVACDWNGTPACTWTDPEELKKGAGKAWIDSYELNVSALDNDEYKEAFRKNPLNNRSNPLKDLPAPAKKIFYPGMGEKEQKLLLKVVPPDKLSFMGGEELGPFDERRPGALYKFMLKTIAPFTARGFIYYQGESDEKRASIYGDVMKALITSWRKLWNEEMPFLFVQLAPFGEMLGTTGVHFPEVRRQQEKVSKDVANTYMISTSDAGMYWDVHPKHKRVVGERLALMATGKIYGEDILCEAPEFVEAKRTSEGIDLYFANADGLKIKGEKVNDLTVTDAYIQEVEVKQFDISENVLHLIGDFPESVTITFATTPYYEVNLYNAAEIPAKPFMVKI</sequence>
<reference evidence="3" key="1">
    <citation type="submission" date="2020-08" db="EMBL/GenBank/DDBJ databases">
        <title>Taxonomic study for Lactobacillus species isolated from hardwood bark.</title>
        <authorList>
            <person name="Tohno M."/>
            <person name="Tanizawa Y."/>
        </authorList>
    </citation>
    <scope>NUCLEOTIDE SEQUENCE</scope>
    <source>
        <strain evidence="3">B40</strain>
    </source>
</reference>
<evidence type="ECO:0000259" key="2">
    <source>
        <dbReference type="Pfam" id="PF03629"/>
    </source>
</evidence>
<dbReference type="GO" id="GO:0001681">
    <property type="term" value="F:sialate O-acetylesterase activity"/>
    <property type="evidence" value="ECO:0007669"/>
    <property type="project" value="InterPro"/>
</dbReference>
<dbReference type="AlphaFoldDB" id="A0A916QHF2"/>
<organism evidence="3 4">
    <name type="scientific">Lactobacillus corticis</name>
    <dbReference type="NCBI Taxonomy" id="2201249"/>
    <lineage>
        <taxon>Bacteria</taxon>
        <taxon>Bacillati</taxon>
        <taxon>Bacillota</taxon>
        <taxon>Bacilli</taxon>
        <taxon>Lactobacillales</taxon>
        <taxon>Lactobacillaceae</taxon>
        <taxon>Lactobacillus</taxon>
    </lineage>
</organism>
<dbReference type="EMBL" id="BMAY01000009">
    <property type="protein sequence ID" value="GFZ27379.1"/>
    <property type="molecule type" value="Genomic_DNA"/>
</dbReference>
<accession>A0A916QHF2</accession>
<dbReference type="Gene3D" id="2.60.40.10">
    <property type="entry name" value="Immunoglobulins"/>
    <property type="match status" value="1"/>
</dbReference>
<protein>
    <recommendedName>
        <fullName evidence="2">Sialate O-acetylesterase domain-containing protein</fullName>
    </recommendedName>
</protein>